<gene>
    <name evidence="2" type="ORF">Pla111_07610</name>
</gene>
<dbReference type="InterPro" id="IPR018633">
    <property type="entry name" value="DUF2357"/>
</dbReference>
<dbReference type="Proteomes" id="UP000318995">
    <property type="component" value="Unassembled WGS sequence"/>
</dbReference>
<protein>
    <recommendedName>
        <fullName evidence="1">DUF2357 domain-containing protein</fullName>
    </recommendedName>
</protein>
<evidence type="ECO:0000259" key="1">
    <source>
        <dbReference type="Pfam" id="PF09823"/>
    </source>
</evidence>
<dbReference type="RefSeq" id="WP_146571461.1">
    <property type="nucleotide sequence ID" value="NZ_SJPH01000001.1"/>
</dbReference>
<organism evidence="2 3">
    <name type="scientific">Botrimarina hoheduenensis</name>
    <dbReference type="NCBI Taxonomy" id="2528000"/>
    <lineage>
        <taxon>Bacteria</taxon>
        <taxon>Pseudomonadati</taxon>
        <taxon>Planctomycetota</taxon>
        <taxon>Planctomycetia</taxon>
        <taxon>Pirellulales</taxon>
        <taxon>Lacipirellulaceae</taxon>
        <taxon>Botrimarina</taxon>
    </lineage>
</organism>
<sequence>MTTSLDELPVPEQSRLLDVLERYADLVDEIRLTVAGRHSGRLAWEGMADRRAVCAWARLLRRWRHAVRPDRPPHSLVVRLSKDLPELLRQVTASPKRVLRREREREPLHRLREFDSTCMRWVCRQPGVTLAEKAGHQRSLLAVRRFESINTLENRVVFTLARRSVRLCRDYLRQHESSFPNHERVLGVRSLLRQCRRLLEDPTFVEVAQLESIPTPNYVLLHDDRYHLLWRLFLLVMRRQRRRQVLWLNRRSLLREMLVVAANEHLSRSVSRPQRKAGLRYDAVLLPSANGGGFLDAACQPPFWDGRAESSGSQTGWEVIDAADDTFLIRCGRGVGRSQRWLVERALPTDLMRRCDEELRAFLREVR</sequence>
<dbReference type="Pfam" id="PF09823">
    <property type="entry name" value="DUF2357"/>
    <property type="match status" value="1"/>
</dbReference>
<accession>A0A5C5WG41</accession>
<proteinExistence type="predicted"/>
<feature type="domain" description="DUF2357" evidence="1">
    <location>
        <begin position="79"/>
        <end position="233"/>
    </location>
</feature>
<dbReference type="AlphaFoldDB" id="A0A5C5WG41"/>
<evidence type="ECO:0000313" key="2">
    <source>
        <dbReference type="EMBL" id="TWT48983.1"/>
    </source>
</evidence>
<evidence type="ECO:0000313" key="3">
    <source>
        <dbReference type="Proteomes" id="UP000318995"/>
    </source>
</evidence>
<reference evidence="2 3" key="1">
    <citation type="submission" date="2019-02" db="EMBL/GenBank/DDBJ databases">
        <title>Deep-cultivation of Planctomycetes and their phenomic and genomic characterization uncovers novel biology.</title>
        <authorList>
            <person name="Wiegand S."/>
            <person name="Jogler M."/>
            <person name="Boedeker C."/>
            <person name="Pinto D."/>
            <person name="Vollmers J."/>
            <person name="Rivas-Marin E."/>
            <person name="Kohn T."/>
            <person name="Peeters S.H."/>
            <person name="Heuer A."/>
            <person name="Rast P."/>
            <person name="Oberbeckmann S."/>
            <person name="Bunk B."/>
            <person name="Jeske O."/>
            <person name="Meyerdierks A."/>
            <person name="Storesund J.E."/>
            <person name="Kallscheuer N."/>
            <person name="Luecker S."/>
            <person name="Lage O.M."/>
            <person name="Pohl T."/>
            <person name="Merkel B.J."/>
            <person name="Hornburger P."/>
            <person name="Mueller R.-W."/>
            <person name="Bruemmer F."/>
            <person name="Labrenz M."/>
            <person name="Spormann A.M."/>
            <person name="Op Den Camp H."/>
            <person name="Overmann J."/>
            <person name="Amann R."/>
            <person name="Jetten M.S.M."/>
            <person name="Mascher T."/>
            <person name="Medema M.H."/>
            <person name="Devos D.P."/>
            <person name="Kaster A.-K."/>
            <person name="Ovreas L."/>
            <person name="Rohde M."/>
            <person name="Galperin M.Y."/>
            <person name="Jogler C."/>
        </authorList>
    </citation>
    <scope>NUCLEOTIDE SEQUENCE [LARGE SCALE GENOMIC DNA]</scope>
    <source>
        <strain evidence="2 3">Pla111</strain>
    </source>
</reference>
<name>A0A5C5WG41_9BACT</name>
<dbReference type="OrthoDB" id="5417071at2"/>
<keyword evidence="3" id="KW-1185">Reference proteome</keyword>
<comment type="caution">
    <text evidence="2">The sequence shown here is derived from an EMBL/GenBank/DDBJ whole genome shotgun (WGS) entry which is preliminary data.</text>
</comment>
<dbReference type="EMBL" id="SJPH01000001">
    <property type="protein sequence ID" value="TWT48983.1"/>
    <property type="molecule type" value="Genomic_DNA"/>
</dbReference>